<keyword evidence="5" id="KW-0067">ATP-binding</keyword>
<keyword evidence="6" id="KW-1133">Transmembrane helix</keyword>
<feature type="transmembrane region" description="Helical" evidence="6">
    <location>
        <begin position="13"/>
        <end position="36"/>
    </location>
</feature>
<dbReference type="PANTHER" id="PTHR27002:SF926">
    <property type="entry name" value="OS07G0535800 PROTEIN"/>
    <property type="match status" value="1"/>
</dbReference>
<evidence type="ECO:0000313" key="7">
    <source>
        <dbReference type="EMBL" id="KAK3014035.1"/>
    </source>
</evidence>
<dbReference type="GO" id="GO:0004674">
    <property type="term" value="F:protein serine/threonine kinase activity"/>
    <property type="evidence" value="ECO:0007669"/>
    <property type="project" value="UniProtKB-KW"/>
</dbReference>
<evidence type="ECO:0000256" key="4">
    <source>
        <dbReference type="ARBA" id="ARBA00022777"/>
    </source>
</evidence>
<keyword evidence="6" id="KW-0812">Transmembrane</keyword>
<dbReference type="Gene3D" id="3.30.200.20">
    <property type="entry name" value="Phosphorylase Kinase, domain 1"/>
    <property type="match status" value="1"/>
</dbReference>
<keyword evidence="1" id="KW-0723">Serine/threonine-protein kinase</keyword>
<keyword evidence="4" id="KW-0418">Kinase</keyword>
<proteinExistence type="predicted"/>
<dbReference type="AlphaFoldDB" id="A0AA88VSA3"/>
<evidence type="ECO:0000256" key="3">
    <source>
        <dbReference type="ARBA" id="ARBA00022741"/>
    </source>
</evidence>
<keyword evidence="6" id="KW-0472">Membrane</keyword>
<dbReference type="Proteomes" id="UP001188597">
    <property type="component" value="Unassembled WGS sequence"/>
</dbReference>
<evidence type="ECO:0000313" key="8">
    <source>
        <dbReference type="Proteomes" id="UP001188597"/>
    </source>
</evidence>
<keyword evidence="8" id="KW-1185">Reference proteome</keyword>
<dbReference type="InterPro" id="IPR011009">
    <property type="entry name" value="Kinase-like_dom_sf"/>
</dbReference>
<evidence type="ECO:0000256" key="6">
    <source>
        <dbReference type="SAM" id="Phobius"/>
    </source>
</evidence>
<dbReference type="EMBL" id="JAVXUP010001251">
    <property type="protein sequence ID" value="KAK3014035.1"/>
    <property type="molecule type" value="Genomic_DNA"/>
</dbReference>
<sequence>MNIENGTCSGSKYWIWILLVLAVILLLLIMSFLCCLRKRKIRLKGEEKMREQEYILKELISPDSLNNANEIGGHSREGSDLKIFSFISIVAATNDFSDDNRLGEGGFGPVYKVIK</sequence>
<accession>A0AA88VSA3</accession>
<dbReference type="GO" id="GO:0005524">
    <property type="term" value="F:ATP binding"/>
    <property type="evidence" value="ECO:0007669"/>
    <property type="project" value="UniProtKB-KW"/>
</dbReference>
<dbReference type="GO" id="GO:0005886">
    <property type="term" value="C:plasma membrane"/>
    <property type="evidence" value="ECO:0007669"/>
    <property type="project" value="TreeGrafter"/>
</dbReference>
<keyword evidence="3" id="KW-0547">Nucleotide-binding</keyword>
<organism evidence="7 8">
    <name type="scientific">Escallonia herrerae</name>
    <dbReference type="NCBI Taxonomy" id="1293975"/>
    <lineage>
        <taxon>Eukaryota</taxon>
        <taxon>Viridiplantae</taxon>
        <taxon>Streptophyta</taxon>
        <taxon>Embryophyta</taxon>
        <taxon>Tracheophyta</taxon>
        <taxon>Spermatophyta</taxon>
        <taxon>Magnoliopsida</taxon>
        <taxon>eudicotyledons</taxon>
        <taxon>Gunneridae</taxon>
        <taxon>Pentapetalae</taxon>
        <taxon>asterids</taxon>
        <taxon>campanulids</taxon>
        <taxon>Escalloniales</taxon>
        <taxon>Escalloniaceae</taxon>
        <taxon>Escallonia</taxon>
    </lineage>
</organism>
<evidence type="ECO:0000256" key="2">
    <source>
        <dbReference type="ARBA" id="ARBA00022679"/>
    </source>
</evidence>
<comment type="caution">
    <text evidence="7">The sequence shown here is derived from an EMBL/GenBank/DDBJ whole genome shotgun (WGS) entry which is preliminary data.</text>
</comment>
<evidence type="ECO:0000256" key="1">
    <source>
        <dbReference type="ARBA" id="ARBA00022527"/>
    </source>
</evidence>
<dbReference type="PANTHER" id="PTHR27002">
    <property type="entry name" value="RECEPTOR-LIKE SERINE/THREONINE-PROTEIN KINASE SD1-8"/>
    <property type="match status" value="1"/>
</dbReference>
<gene>
    <name evidence="7" type="ORF">RJ639_008668</name>
</gene>
<name>A0AA88VSA3_9ASTE</name>
<reference evidence="7" key="1">
    <citation type="submission" date="2022-12" db="EMBL/GenBank/DDBJ databases">
        <title>Draft genome assemblies for two species of Escallonia (Escalloniales).</title>
        <authorList>
            <person name="Chanderbali A."/>
            <person name="Dervinis C."/>
            <person name="Anghel I."/>
            <person name="Soltis D."/>
            <person name="Soltis P."/>
            <person name="Zapata F."/>
        </authorList>
    </citation>
    <scope>NUCLEOTIDE SEQUENCE</scope>
    <source>
        <strain evidence="7">UCBG64.0493</strain>
        <tissue evidence="7">Leaf</tissue>
    </source>
</reference>
<keyword evidence="2" id="KW-0808">Transferase</keyword>
<dbReference type="SUPFAM" id="SSF56112">
    <property type="entry name" value="Protein kinase-like (PK-like)"/>
    <property type="match status" value="1"/>
</dbReference>
<evidence type="ECO:0000256" key="5">
    <source>
        <dbReference type="ARBA" id="ARBA00022840"/>
    </source>
</evidence>
<protein>
    <submittedName>
        <fullName evidence="7">Uncharacterized protein</fullName>
    </submittedName>
</protein>